<comment type="caution">
    <text evidence="3">The sequence shown here is derived from an EMBL/GenBank/DDBJ whole genome shotgun (WGS) entry which is preliminary data.</text>
</comment>
<feature type="region of interest" description="Disordered" evidence="2">
    <location>
        <begin position="489"/>
        <end position="514"/>
    </location>
</feature>
<dbReference type="EMBL" id="JAVRRG010000063">
    <property type="protein sequence ID" value="KAK5092129.1"/>
    <property type="molecule type" value="Genomic_DNA"/>
</dbReference>
<keyword evidence="1" id="KW-0175">Coiled coil</keyword>
<protein>
    <submittedName>
        <fullName evidence="3">Uncharacterized protein</fullName>
    </submittedName>
</protein>
<evidence type="ECO:0000313" key="3">
    <source>
        <dbReference type="EMBL" id="KAK5092129.1"/>
    </source>
</evidence>
<accession>A0ABR0K8T3</accession>
<feature type="compositionally biased region" description="Basic and acidic residues" evidence="2">
    <location>
        <begin position="505"/>
        <end position="514"/>
    </location>
</feature>
<feature type="region of interest" description="Disordered" evidence="2">
    <location>
        <begin position="17"/>
        <end position="69"/>
    </location>
</feature>
<feature type="coiled-coil region" evidence="1">
    <location>
        <begin position="639"/>
        <end position="687"/>
    </location>
</feature>
<name>A0ABR0K8T3_9EURO</name>
<keyword evidence="4" id="KW-1185">Reference proteome</keyword>
<organism evidence="3 4">
    <name type="scientific">Lithohypha guttulata</name>
    <dbReference type="NCBI Taxonomy" id="1690604"/>
    <lineage>
        <taxon>Eukaryota</taxon>
        <taxon>Fungi</taxon>
        <taxon>Dikarya</taxon>
        <taxon>Ascomycota</taxon>
        <taxon>Pezizomycotina</taxon>
        <taxon>Eurotiomycetes</taxon>
        <taxon>Chaetothyriomycetidae</taxon>
        <taxon>Chaetothyriales</taxon>
        <taxon>Trichomeriaceae</taxon>
        <taxon>Lithohypha</taxon>
    </lineage>
</organism>
<dbReference type="Gene3D" id="1.10.287.1490">
    <property type="match status" value="1"/>
</dbReference>
<sequence>MPQKCLQTTIIAFVLSEQRLRPSPNEMDDPEDAHLQSNPATRRRQSVDQIPSSSQSSSSQSIQAPAATQLHRIQQIASTEFRGLHADMQSHQLKHHNQRVIGLDDHALPLWGHVMEHAPSNADEIQDLSAAAVDIQDTAAQAARTLSSLENAQEAQRQLGQMKVQKTAAVHRKMVEKMETFLQEHPSIVGELQQSGIDLGAVSRNALHAAETALHDVVRSNTGLMNDNKTLEARLSKTSTTTESLKAELAKTSNCLARSRTLHFKAVVGHAALAHKSEHLKQGLSEREEAEQAALNKAERWKQCNESLLETLTEKDTCLQGLDERCHDLSDELSREKNNFSRHTEDLRGQLSTKQDLIDVLEKDVHSLRGQLATKQEVVNTLEEEVDSLQSQLADISNSRSCYREESHRRQLQLTFAEAEIADQKQTTAAVRQNRALVERKLGQAQHRLKTTREDFERLKHDRAGYVRRLRELHLQQEASLQSLRTCQRERTDKAQEAANLKNQLSDKSHEAAELKDQLRDAEMDVVALQRVLRESAEQARATITDKLIEIENLSEDRNSQQDVYRELDAKHQHLRLKASTKVRALGNKLTAAKERIEELTTVVQAHAQDTLDSVNYAESIEFECSRLLAELTFDKAAKAGLAQENASLKRKRSDLQSSLELLQQRLQETGEEIAQLKTQRASVEVRTDKVLRYLVRYSLTIKHKLNLACQLIDSKEKRLKDANQAISAQAIELSDHRYCHEDREALENLRELAETQELELRQVGQRLAGYRKWLNLTCIHESDRDKVDTTALEQCMSEIQALPVGAGFSLHRSSPSAVVQGLTFTYAVHSVKEQATKILVYCFRNPPCLQVADLYSLDQSLAQAKPDDRNAALSMLHAALKVQINYSERAGGSSFAMSMFVLHSMELLCAWCEAALADILELDSLYARVRPLLAVTNMLVRALTAVVEDRLRGGSQNTLPAHLPHEFDHQLQGSGYTYGKYRDDILVLTPTKHIVYVHACQCSVETYDQDDAQAEWLQLPEVGLRLKLHNVPILGTFTSCIWTYAQIGNSMSLFDAALQRTVLNQEPSSPSDAALSLLID</sequence>
<evidence type="ECO:0000313" key="4">
    <source>
        <dbReference type="Proteomes" id="UP001345013"/>
    </source>
</evidence>
<feature type="coiled-coil region" evidence="1">
    <location>
        <begin position="365"/>
        <end position="406"/>
    </location>
</feature>
<proteinExistence type="predicted"/>
<evidence type="ECO:0000256" key="2">
    <source>
        <dbReference type="SAM" id="MobiDB-lite"/>
    </source>
</evidence>
<dbReference type="Proteomes" id="UP001345013">
    <property type="component" value="Unassembled WGS sequence"/>
</dbReference>
<evidence type="ECO:0000256" key="1">
    <source>
        <dbReference type="SAM" id="Coils"/>
    </source>
</evidence>
<reference evidence="3 4" key="1">
    <citation type="submission" date="2023-08" db="EMBL/GenBank/DDBJ databases">
        <title>Black Yeasts Isolated from many extreme environments.</title>
        <authorList>
            <person name="Coleine C."/>
            <person name="Stajich J.E."/>
            <person name="Selbmann L."/>
        </authorList>
    </citation>
    <scope>NUCLEOTIDE SEQUENCE [LARGE SCALE GENOMIC DNA]</scope>
    <source>
        <strain evidence="3 4">CCFEE 5885</strain>
    </source>
</reference>
<feature type="coiled-coil region" evidence="1">
    <location>
        <begin position="713"/>
        <end position="767"/>
    </location>
</feature>
<gene>
    <name evidence="3" type="ORF">LTR24_005471</name>
</gene>
<feature type="compositionally biased region" description="Low complexity" evidence="2">
    <location>
        <begin position="49"/>
        <end position="67"/>
    </location>
</feature>